<dbReference type="OrthoDB" id="9815923at2"/>
<dbReference type="RefSeq" id="WP_086489594.1">
    <property type="nucleotide sequence ID" value="NZ_MSLT01000023.1"/>
</dbReference>
<comment type="caution">
    <text evidence="3">The sequence shown here is derived from an EMBL/GenBank/DDBJ whole genome shotgun (WGS) entry which is preliminary data.</text>
</comment>
<name>A0A251X565_9GAMM</name>
<dbReference type="PANTHER" id="PTHR43630:SF2">
    <property type="entry name" value="GLYCOSYLTRANSFERASE"/>
    <property type="match status" value="1"/>
</dbReference>
<keyword evidence="3" id="KW-0808">Transferase</keyword>
<protein>
    <submittedName>
        <fullName evidence="3">Alpha-L-glycero-D-manno-heptose beta-1,4-glucosyltransferase</fullName>
    </submittedName>
</protein>
<dbReference type="CDD" id="cd02511">
    <property type="entry name" value="Beta4Glucosyltransferase"/>
    <property type="match status" value="1"/>
</dbReference>
<comment type="similarity">
    <text evidence="1">Belongs to the glycosyltransferase 2 family. WaaE/KdtX subfamily.</text>
</comment>
<evidence type="ECO:0000256" key="1">
    <source>
        <dbReference type="ARBA" id="ARBA00038494"/>
    </source>
</evidence>
<feature type="domain" description="Glycosyltransferase 2-like" evidence="2">
    <location>
        <begin position="7"/>
        <end position="130"/>
    </location>
</feature>
<evidence type="ECO:0000313" key="4">
    <source>
        <dbReference type="Proteomes" id="UP000194798"/>
    </source>
</evidence>
<reference evidence="3 4" key="1">
    <citation type="submission" date="2016-12" db="EMBL/GenBank/DDBJ databases">
        <title>Thioflexothrix psekupsii D3 genome sequencing and assembly.</title>
        <authorList>
            <person name="Fomenkov A."/>
            <person name="Vincze T."/>
            <person name="Grabovich M."/>
            <person name="Anton B.P."/>
            <person name="Dubinina G."/>
            <person name="Orlova M."/>
            <person name="Belousova E."/>
            <person name="Roberts R.J."/>
        </authorList>
    </citation>
    <scope>NUCLEOTIDE SEQUENCE [LARGE SCALE GENOMIC DNA]</scope>
    <source>
        <strain evidence="3">D3</strain>
    </source>
</reference>
<dbReference type="AlphaFoldDB" id="A0A251X565"/>
<dbReference type="InterPro" id="IPR029044">
    <property type="entry name" value="Nucleotide-diphossugar_trans"/>
</dbReference>
<evidence type="ECO:0000313" key="3">
    <source>
        <dbReference type="EMBL" id="OUD12633.1"/>
    </source>
</evidence>
<dbReference type="EMBL" id="MSLT01000023">
    <property type="protein sequence ID" value="OUD12633.1"/>
    <property type="molecule type" value="Genomic_DNA"/>
</dbReference>
<dbReference type="GO" id="GO:0016740">
    <property type="term" value="F:transferase activity"/>
    <property type="evidence" value="ECO:0007669"/>
    <property type="project" value="UniProtKB-KW"/>
</dbReference>
<keyword evidence="4" id="KW-1185">Reference proteome</keyword>
<evidence type="ECO:0000259" key="2">
    <source>
        <dbReference type="Pfam" id="PF00535"/>
    </source>
</evidence>
<dbReference type="Gene3D" id="3.90.550.10">
    <property type="entry name" value="Spore Coat Polysaccharide Biosynthesis Protein SpsA, Chain A"/>
    <property type="match status" value="1"/>
</dbReference>
<dbReference type="Proteomes" id="UP000194798">
    <property type="component" value="Unassembled WGS sequence"/>
</dbReference>
<dbReference type="Pfam" id="PF00535">
    <property type="entry name" value="Glycos_transf_2"/>
    <property type="match status" value="1"/>
</dbReference>
<organism evidence="3 4">
    <name type="scientific">Thioflexithrix psekupsensis</name>
    <dbReference type="NCBI Taxonomy" id="1570016"/>
    <lineage>
        <taxon>Bacteria</taxon>
        <taxon>Pseudomonadati</taxon>
        <taxon>Pseudomonadota</taxon>
        <taxon>Gammaproteobacteria</taxon>
        <taxon>Thiotrichales</taxon>
        <taxon>Thioflexithrix</taxon>
    </lineage>
</organism>
<dbReference type="InterPro" id="IPR001173">
    <property type="entry name" value="Glyco_trans_2-like"/>
</dbReference>
<gene>
    <name evidence="3" type="ORF">TPSD3_16280</name>
</gene>
<dbReference type="SUPFAM" id="SSF53448">
    <property type="entry name" value="Nucleotide-diphospho-sugar transferases"/>
    <property type="match status" value="1"/>
</dbReference>
<dbReference type="PANTHER" id="PTHR43630">
    <property type="entry name" value="POLY-BETA-1,6-N-ACETYL-D-GLUCOSAMINE SYNTHASE"/>
    <property type="match status" value="1"/>
</dbReference>
<accession>A0A251X565</accession>
<proteinExistence type="inferred from homology"/>
<sequence>MTVKISAYLIAFNEARKIKAAIESVLWADEVVVVDSFSTDNTADIAQQLGATVVQVPFSGFGELRNAALAACAGEWIFSLDCDERCTAEVREEILTVIANDTPPHELYLVPRRNFFMGRWIRHSGWYPNFRQPQLFRRGAMSYSLDAVHEGFVSHSQLPVGQLQQAIWQMPFENFHEVIRKANRYSDLGAVRLQQRQVTMGMALRHGLWAFTKHYVFKAGFLDGWAGFVIALGNFEGTFYRYAKAYEKQQHWSLPASSPLRRSDES</sequence>